<dbReference type="AlphaFoldDB" id="A0A9X6RNR7"/>
<accession>A0A9X6RNR7</accession>
<keyword evidence="3" id="KW-1185">Reference proteome</keyword>
<evidence type="ECO:0000313" key="3">
    <source>
        <dbReference type="Proteomes" id="UP000192578"/>
    </source>
</evidence>
<evidence type="ECO:0000256" key="1">
    <source>
        <dbReference type="SAM" id="MobiDB-lite"/>
    </source>
</evidence>
<reference evidence="3" key="1">
    <citation type="submission" date="2017-01" db="EMBL/GenBank/DDBJ databases">
        <title>Comparative genomics of anhydrobiosis in the tardigrade Hypsibius dujardini.</title>
        <authorList>
            <person name="Yoshida Y."/>
            <person name="Koutsovoulos G."/>
            <person name="Laetsch D."/>
            <person name="Stevens L."/>
            <person name="Kumar S."/>
            <person name="Horikawa D."/>
            <person name="Ishino K."/>
            <person name="Komine S."/>
            <person name="Tomita M."/>
            <person name="Blaxter M."/>
            <person name="Arakawa K."/>
        </authorList>
    </citation>
    <scope>NUCLEOTIDE SEQUENCE [LARGE SCALE GENOMIC DNA]</scope>
    <source>
        <strain evidence="3">Z151</strain>
    </source>
</reference>
<comment type="caution">
    <text evidence="2">The sequence shown here is derived from an EMBL/GenBank/DDBJ whole genome shotgun (WGS) entry which is preliminary data.</text>
</comment>
<sequence length="351" mass="40200">MEDVKPMRKGECLAEGEVHKVFYAEKWYRVIVLEIIEDASLTDIILELYSQNTNRREKRGERQAQILGLVKPTKPNAEQLEPPISKRLVSKRVRSRCQKEWNQKVNFSPDNQSQTRTLIDIFNNGAGSPAPSMTSTTDTNWTPNVIEIKQEYAHIDAGQSSSSIDNAFVIPEDYFPPVEILPVPAVPHQSIFALLPTPEVIPSSDVEWVANLNPPDAPFHQEAPPTTMHQLALFPSFMDHRTSEFFVVHNYRQSSIEQQQQQQQQQQGDHHHRQTPPLLPIDPRHTYNRYGQRTATGAADHSYDQHYSHNNNPHNNHHHLQPSSYPPHGPREPDYDHHEASAPRSRLHPPP</sequence>
<proteinExistence type="predicted"/>
<feature type="region of interest" description="Disordered" evidence="1">
    <location>
        <begin position="254"/>
        <end position="288"/>
    </location>
</feature>
<feature type="compositionally biased region" description="Basic and acidic residues" evidence="1">
    <location>
        <begin position="329"/>
        <end position="341"/>
    </location>
</feature>
<name>A0A9X6RNR7_HYPEX</name>
<evidence type="ECO:0000313" key="2">
    <source>
        <dbReference type="EMBL" id="OWA54262.1"/>
    </source>
</evidence>
<dbReference type="Proteomes" id="UP000192578">
    <property type="component" value="Unassembled WGS sequence"/>
</dbReference>
<organism evidence="2 3">
    <name type="scientific">Hypsibius exemplaris</name>
    <name type="common">Freshwater tardigrade</name>
    <dbReference type="NCBI Taxonomy" id="2072580"/>
    <lineage>
        <taxon>Eukaryota</taxon>
        <taxon>Metazoa</taxon>
        <taxon>Ecdysozoa</taxon>
        <taxon>Tardigrada</taxon>
        <taxon>Eutardigrada</taxon>
        <taxon>Parachela</taxon>
        <taxon>Hypsibioidea</taxon>
        <taxon>Hypsibiidae</taxon>
        <taxon>Hypsibius</taxon>
    </lineage>
</organism>
<gene>
    <name evidence="2" type="ORF">BV898_18672</name>
</gene>
<dbReference type="EMBL" id="MTYJ01000386">
    <property type="protein sequence ID" value="OWA54262.1"/>
    <property type="molecule type" value="Genomic_DNA"/>
</dbReference>
<feature type="region of interest" description="Disordered" evidence="1">
    <location>
        <begin position="302"/>
        <end position="351"/>
    </location>
</feature>
<feature type="compositionally biased region" description="Low complexity" evidence="1">
    <location>
        <begin position="258"/>
        <end position="267"/>
    </location>
</feature>
<protein>
    <submittedName>
        <fullName evidence="2">Uncharacterized protein</fullName>
    </submittedName>
</protein>